<dbReference type="AlphaFoldDB" id="A0A2W6NHD6"/>
<feature type="transmembrane region" description="Helical" evidence="8">
    <location>
        <begin position="41"/>
        <end position="62"/>
    </location>
</feature>
<evidence type="ECO:0000256" key="2">
    <source>
        <dbReference type="ARBA" id="ARBA00007998"/>
    </source>
</evidence>
<keyword evidence="6 8" id="KW-1133">Transmembrane helix</keyword>
<feature type="transmembrane region" description="Helical" evidence="8">
    <location>
        <begin position="117"/>
        <end position="135"/>
    </location>
</feature>
<dbReference type="NCBIfam" id="TIGR00912">
    <property type="entry name" value="2A0309"/>
    <property type="match status" value="1"/>
</dbReference>
<feature type="transmembrane region" description="Helical" evidence="8">
    <location>
        <begin position="74"/>
        <end position="97"/>
    </location>
</feature>
<feature type="transmembrane region" description="Helical" evidence="8">
    <location>
        <begin position="187"/>
        <end position="207"/>
    </location>
</feature>
<evidence type="ECO:0000313" key="9">
    <source>
        <dbReference type="EMBL" id="PZT55372.1"/>
    </source>
</evidence>
<dbReference type="GO" id="GO:0016020">
    <property type="term" value="C:membrane"/>
    <property type="evidence" value="ECO:0007669"/>
    <property type="project" value="UniProtKB-SubCell"/>
</dbReference>
<comment type="subcellular location">
    <subcellularLocation>
        <location evidence="1">Membrane</location>
        <topology evidence="1">Multi-pass membrane protein</topology>
    </subcellularLocation>
</comment>
<feature type="transmembrane region" description="Helical" evidence="8">
    <location>
        <begin position="304"/>
        <end position="322"/>
    </location>
</feature>
<name>A0A2W6NHD6_9BACL</name>
<evidence type="ECO:0000256" key="7">
    <source>
        <dbReference type="ARBA" id="ARBA00023136"/>
    </source>
</evidence>
<keyword evidence="3" id="KW-0813">Transport</keyword>
<gene>
    <name evidence="9" type="ORF">DN757_11780</name>
</gene>
<comment type="similarity">
    <text evidence="2">Belongs to the amino acid-polyamine-organocation (APC) superfamily. Spore germination protein (SGP) (TC 2.A.3.9) family.</text>
</comment>
<comment type="caution">
    <text evidence="9">The sequence shown here is derived from an EMBL/GenBank/DDBJ whole genome shotgun (WGS) entry which is preliminary data.</text>
</comment>
<protein>
    <submittedName>
        <fullName evidence="9">Spore gernimation protein</fullName>
    </submittedName>
</protein>
<dbReference type="GO" id="GO:0009847">
    <property type="term" value="P:spore germination"/>
    <property type="evidence" value="ECO:0007669"/>
    <property type="project" value="InterPro"/>
</dbReference>
<dbReference type="InterPro" id="IPR004761">
    <property type="entry name" value="Spore_GerAB"/>
</dbReference>
<evidence type="ECO:0000256" key="3">
    <source>
        <dbReference type="ARBA" id="ARBA00022448"/>
    </source>
</evidence>
<dbReference type="RefSeq" id="WP_111270432.1">
    <property type="nucleotide sequence ID" value="NZ_QKWW01000031.1"/>
</dbReference>
<dbReference type="PANTHER" id="PTHR34975:SF2">
    <property type="entry name" value="SPORE GERMINATION PROTEIN A2"/>
    <property type="match status" value="1"/>
</dbReference>
<keyword evidence="4" id="KW-0309">Germination</keyword>
<evidence type="ECO:0000256" key="1">
    <source>
        <dbReference type="ARBA" id="ARBA00004141"/>
    </source>
</evidence>
<proteinExistence type="inferred from homology"/>
<reference evidence="9 10" key="1">
    <citation type="submission" date="2018-06" db="EMBL/GenBank/DDBJ databases">
        <title>Isolation of heavy metals resistant Paenibacillus silvae NC2 from Gold-Copper mine in ZiJin, China.</title>
        <authorList>
            <person name="Xu J."/>
            <person name="Mazhar H.S."/>
            <person name="Rensing C."/>
        </authorList>
    </citation>
    <scope>NUCLEOTIDE SEQUENCE [LARGE SCALE GENOMIC DNA]</scope>
    <source>
        <strain evidence="9 10">NC2</strain>
    </source>
</reference>
<accession>A0A2W6NHD6</accession>
<evidence type="ECO:0000313" key="10">
    <source>
        <dbReference type="Proteomes" id="UP000249204"/>
    </source>
</evidence>
<feature type="transmembrane region" description="Helical" evidence="8">
    <location>
        <begin position="12"/>
        <end position="35"/>
    </location>
</feature>
<feature type="transmembrane region" description="Helical" evidence="8">
    <location>
        <begin position="219"/>
        <end position="244"/>
    </location>
</feature>
<dbReference type="PANTHER" id="PTHR34975">
    <property type="entry name" value="SPORE GERMINATION PROTEIN A2"/>
    <property type="match status" value="1"/>
</dbReference>
<organism evidence="9 10">
    <name type="scientific">Paenibacillus silvae</name>
    <dbReference type="NCBI Taxonomy" id="1325358"/>
    <lineage>
        <taxon>Bacteria</taxon>
        <taxon>Bacillati</taxon>
        <taxon>Bacillota</taxon>
        <taxon>Bacilli</taxon>
        <taxon>Bacillales</taxon>
        <taxon>Paenibacillaceae</taxon>
        <taxon>Paenibacillus</taxon>
    </lineage>
</organism>
<evidence type="ECO:0000256" key="6">
    <source>
        <dbReference type="ARBA" id="ARBA00022989"/>
    </source>
</evidence>
<feature type="transmembrane region" description="Helical" evidence="8">
    <location>
        <begin position="147"/>
        <end position="167"/>
    </location>
</feature>
<dbReference type="Proteomes" id="UP000249204">
    <property type="component" value="Unassembled WGS sequence"/>
</dbReference>
<evidence type="ECO:0000256" key="8">
    <source>
        <dbReference type="SAM" id="Phobius"/>
    </source>
</evidence>
<evidence type="ECO:0000256" key="4">
    <source>
        <dbReference type="ARBA" id="ARBA00022544"/>
    </source>
</evidence>
<evidence type="ECO:0000256" key="5">
    <source>
        <dbReference type="ARBA" id="ARBA00022692"/>
    </source>
</evidence>
<dbReference type="EMBL" id="QKWW01000031">
    <property type="protein sequence ID" value="PZT55372.1"/>
    <property type="molecule type" value="Genomic_DNA"/>
</dbReference>
<sequence length="365" mass="41706">MIEKGRLTVRQLASLMFLCTIGEQILFFPSMITSYAKQDAWISSLVGVAGGMGVLLIMLAVYNMNPRLNLIEHVFRILGPWIGAIVSVFYIFYFLISSSTFIREMGDFMGTEILKNSPLWAIHLTFIVALAWGLRSGLPNIGRTAEIFLPLVVLFLIILTLCLLPKAELENIKPILGQGLLSPFQGFIAVLTYPYCELCIFMMLLPYTERKTHLKRDFLLMGMIGGLLLTLILSICLLVMGPFMTEHHWFTSFNLSRMINIGNFLQRIEAFMASVWVIAVFFKTVLFFYSFALGLAHLFRLSSYRILILPSSLLILAFSLLVARNETFYLKVVIPYWIDWDLTCGIFLPLLLLLIHHMKHRLQKQ</sequence>
<keyword evidence="5 8" id="KW-0812">Transmembrane</keyword>
<feature type="transmembrane region" description="Helical" evidence="8">
    <location>
        <begin position="264"/>
        <end position="292"/>
    </location>
</feature>
<feature type="transmembrane region" description="Helical" evidence="8">
    <location>
        <begin position="334"/>
        <end position="355"/>
    </location>
</feature>
<keyword evidence="7 8" id="KW-0472">Membrane</keyword>
<dbReference type="Pfam" id="PF03845">
    <property type="entry name" value="Spore_permease"/>
    <property type="match status" value="1"/>
</dbReference>